<protein>
    <submittedName>
        <fullName evidence="1">Uncharacterized protein</fullName>
    </submittedName>
</protein>
<evidence type="ECO:0000313" key="2">
    <source>
        <dbReference type="Proteomes" id="UP000828390"/>
    </source>
</evidence>
<sequence>MILSYNFKFQNCDDPSTCVVTDYDDAEEEHVEEADEKLDDSTDFDLSLSEIRVIQKRKNELFLAMENAE</sequence>
<gene>
    <name evidence="1" type="ORF">DPMN_119060</name>
</gene>
<reference evidence="1" key="2">
    <citation type="submission" date="2020-11" db="EMBL/GenBank/DDBJ databases">
        <authorList>
            <person name="McCartney M.A."/>
            <person name="Auch B."/>
            <person name="Kono T."/>
            <person name="Mallez S."/>
            <person name="Becker A."/>
            <person name="Gohl D.M."/>
            <person name="Silverstein K.A.T."/>
            <person name="Koren S."/>
            <person name="Bechman K.B."/>
            <person name="Herman A."/>
            <person name="Abrahante J.E."/>
            <person name="Garbe J."/>
        </authorList>
    </citation>
    <scope>NUCLEOTIDE SEQUENCE</scope>
    <source>
        <strain evidence="1">Duluth1</strain>
        <tissue evidence="1">Whole animal</tissue>
    </source>
</reference>
<keyword evidence="2" id="KW-1185">Reference proteome</keyword>
<reference evidence="1" key="1">
    <citation type="journal article" date="2019" name="bioRxiv">
        <title>The Genome of the Zebra Mussel, Dreissena polymorpha: A Resource for Invasive Species Research.</title>
        <authorList>
            <person name="McCartney M.A."/>
            <person name="Auch B."/>
            <person name="Kono T."/>
            <person name="Mallez S."/>
            <person name="Zhang Y."/>
            <person name="Obille A."/>
            <person name="Becker A."/>
            <person name="Abrahante J.E."/>
            <person name="Garbe J."/>
            <person name="Badalamenti J.P."/>
            <person name="Herman A."/>
            <person name="Mangelson H."/>
            <person name="Liachko I."/>
            <person name="Sullivan S."/>
            <person name="Sone E.D."/>
            <person name="Koren S."/>
            <person name="Silverstein K.A.T."/>
            <person name="Beckman K.B."/>
            <person name="Gohl D.M."/>
        </authorList>
    </citation>
    <scope>NUCLEOTIDE SEQUENCE</scope>
    <source>
        <strain evidence="1">Duluth1</strain>
        <tissue evidence="1">Whole animal</tissue>
    </source>
</reference>
<name>A0A9D4JRM9_DREPO</name>
<evidence type="ECO:0000313" key="1">
    <source>
        <dbReference type="EMBL" id="KAH3817522.1"/>
    </source>
</evidence>
<dbReference type="AlphaFoldDB" id="A0A9D4JRM9"/>
<dbReference type="Proteomes" id="UP000828390">
    <property type="component" value="Unassembled WGS sequence"/>
</dbReference>
<proteinExistence type="predicted"/>
<dbReference type="EMBL" id="JAIWYP010000005">
    <property type="protein sequence ID" value="KAH3817522.1"/>
    <property type="molecule type" value="Genomic_DNA"/>
</dbReference>
<organism evidence="1 2">
    <name type="scientific">Dreissena polymorpha</name>
    <name type="common">Zebra mussel</name>
    <name type="synonym">Mytilus polymorpha</name>
    <dbReference type="NCBI Taxonomy" id="45954"/>
    <lineage>
        <taxon>Eukaryota</taxon>
        <taxon>Metazoa</taxon>
        <taxon>Spiralia</taxon>
        <taxon>Lophotrochozoa</taxon>
        <taxon>Mollusca</taxon>
        <taxon>Bivalvia</taxon>
        <taxon>Autobranchia</taxon>
        <taxon>Heteroconchia</taxon>
        <taxon>Euheterodonta</taxon>
        <taxon>Imparidentia</taxon>
        <taxon>Neoheterodontei</taxon>
        <taxon>Myida</taxon>
        <taxon>Dreissenoidea</taxon>
        <taxon>Dreissenidae</taxon>
        <taxon>Dreissena</taxon>
    </lineage>
</organism>
<comment type="caution">
    <text evidence="1">The sequence shown here is derived from an EMBL/GenBank/DDBJ whole genome shotgun (WGS) entry which is preliminary data.</text>
</comment>
<accession>A0A9D4JRM9</accession>